<comment type="caution">
    <text evidence="1">The sequence shown here is derived from an EMBL/GenBank/DDBJ whole genome shotgun (WGS) entry which is preliminary data.</text>
</comment>
<evidence type="ECO:0000313" key="2">
    <source>
        <dbReference type="Proteomes" id="UP001345963"/>
    </source>
</evidence>
<evidence type="ECO:0000313" key="1">
    <source>
        <dbReference type="EMBL" id="MED6242657.1"/>
    </source>
</evidence>
<organism evidence="1 2">
    <name type="scientific">Ataeniobius toweri</name>
    <dbReference type="NCBI Taxonomy" id="208326"/>
    <lineage>
        <taxon>Eukaryota</taxon>
        <taxon>Metazoa</taxon>
        <taxon>Chordata</taxon>
        <taxon>Craniata</taxon>
        <taxon>Vertebrata</taxon>
        <taxon>Euteleostomi</taxon>
        <taxon>Actinopterygii</taxon>
        <taxon>Neopterygii</taxon>
        <taxon>Teleostei</taxon>
        <taxon>Neoteleostei</taxon>
        <taxon>Acanthomorphata</taxon>
        <taxon>Ovalentaria</taxon>
        <taxon>Atherinomorphae</taxon>
        <taxon>Cyprinodontiformes</taxon>
        <taxon>Goodeidae</taxon>
        <taxon>Ataeniobius</taxon>
    </lineage>
</organism>
<dbReference type="Proteomes" id="UP001345963">
    <property type="component" value="Unassembled WGS sequence"/>
</dbReference>
<dbReference type="EMBL" id="JAHUTI010031418">
    <property type="protein sequence ID" value="MED6242657.1"/>
    <property type="molecule type" value="Genomic_DNA"/>
</dbReference>
<reference evidence="1 2" key="1">
    <citation type="submission" date="2021-07" db="EMBL/GenBank/DDBJ databases">
        <authorList>
            <person name="Palmer J.M."/>
        </authorList>
    </citation>
    <scope>NUCLEOTIDE SEQUENCE [LARGE SCALE GENOMIC DNA]</scope>
    <source>
        <strain evidence="1 2">AT_MEX2019</strain>
        <tissue evidence="1">Muscle</tissue>
    </source>
</reference>
<gene>
    <name evidence="1" type="ORF">ATANTOWER_007818</name>
</gene>
<protein>
    <recommendedName>
        <fullName evidence="3">Secreted protein</fullName>
    </recommendedName>
</protein>
<sequence length="81" mass="8948">MLLDKVMWLSESESSVFCLLSAANHTLPLGAARARCPGLTGGAYPNQLWSIRRLGCQHSSARVFAIVVTFMSWLLDLVRII</sequence>
<accession>A0ABU7AWL8</accession>
<name>A0ABU7AWL8_9TELE</name>
<proteinExistence type="predicted"/>
<evidence type="ECO:0008006" key="3">
    <source>
        <dbReference type="Google" id="ProtNLM"/>
    </source>
</evidence>
<keyword evidence="2" id="KW-1185">Reference proteome</keyword>